<proteinExistence type="predicted"/>
<dbReference type="AlphaFoldDB" id="A0A2T0BH67"/>
<evidence type="ECO:0000313" key="3">
    <source>
        <dbReference type="Proteomes" id="UP000237798"/>
    </source>
</evidence>
<dbReference type="RefSeq" id="WP_106010276.1">
    <property type="nucleotide sequence ID" value="NZ_JALCRC010000014.1"/>
</dbReference>
<sequence length="201" mass="22509">MDIQKAIISFEKNGYQVKFFQTPEEAASYLNVEIHQTTVGLGDSQTLLSMKLYEKLSLHNQVFDPQHCPHDKSFVDVGKRCLQTDVFITSVNGASETGVLINIDARGNRVAGSLFGHKKVFFVFGINKIVPSLEEAIWRARNIAAPQNAKRHGYKTPCALKADKCYDCSSPERICNLLAVHYKKMKGTEVELIIINKSLGY</sequence>
<evidence type="ECO:0000313" key="2">
    <source>
        <dbReference type="EMBL" id="PRR83214.1"/>
    </source>
</evidence>
<evidence type="ECO:0000259" key="1">
    <source>
        <dbReference type="Pfam" id="PF02589"/>
    </source>
</evidence>
<name>A0A2T0BH67_9CLOT</name>
<organism evidence="2 3">
    <name type="scientific">Clostridium luticellarii</name>
    <dbReference type="NCBI Taxonomy" id="1691940"/>
    <lineage>
        <taxon>Bacteria</taxon>
        <taxon>Bacillati</taxon>
        <taxon>Bacillota</taxon>
        <taxon>Clostridia</taxon>
        <taxon>Eubacteriales</taxon>
        <taxon>Clostridiaceae</taxon>
        <taxon>Clostridium</taxon>
    </lineage>
</organism>
<feature type="domain" description="LUD" evidence="1">
    <location>
        <begin position="3"/>
        <end position="194"/>
    </location>
</feature>
<dbReference type="Proteomes" id="UP000237798">
    <property type="component" value="Unassembled WGS sequence"/>
</dbReference>
<accession>A0A2T0BH67</accession>
<dbReference type="EMBL" id="PVXP01000047">
    <property type="protein sequence ID" value="PRR83214.1"/>
    <property type="molecule type" value="Genomic_DNA"/>
</dbReference>
<dbReference type="OrthoDB" id="9809147at2"/>
<dbReference type="Pfam" id="PF02589">
    <property type="entry name" value="LUD_dom"/>
    <property type="match status" value="1"/>
</dbReference>
<comment type="caution">
    <text evidence="2">The sequence shown here is derived from an EMBL/GenBank/DDBJ whole genome shotgun (WGS) entry which is preliminary data.</text>
</comment>
<gene>
    <name evidence="2" type="ORF">CLLU_26820</name>
</gene>
<dbReference type="InterPro" id="IPR003741">
    <property type="entry name" value="LUD_dom"/>
</dbReference>
<dbReference type="PANTHER" id="PTHR36179">
    <property type="entry name" value="LUD_DOM DOMAIN-CONTAINING PROTEIN"/>
    <property type="match status" value="1"/>
</dbReference>
<protein>
    <recommendedName>
        <fullName evidence="1">LUD domain-containing protein</fullName>
    </recommendedName>
</protein>
<keyword evidence="3" id="KW-1185">Reference proteome</keyword>
<dbReference type="PANTHER" id="PTHR36179:SF2">
    <property type="entry name" value="LUD DOMAIN-CONTAINING PROTEIN"/>
    <property type="match status" value="1"/>
</dbReference>
<reference evidence="2 3" key="1">
    <citation type="submission" date="2018-03" db="EMBL/GenBank/DDBJ databases">
        <title>Genome sequence of Clostridium luticellarii DSM 29923.</title>
        <authorList>
            <person name="Poehlein A."/>
            <person name="Daniel R."/>
        </authorList>
    </citation>
    <scope>NUCLEOTIDE SEQUENCE [LARGE SCALE GENOMIC DNA]</scope>
    <source>
        <strain evidence="2 3">DSM 29923</strain>
    </source>
</reference>